<sequence length="237" mass="27218">MDAQRRGEFKNLPRGKPLEGVYSAENAYIDRTEFHLNKILKRQDAIPPWIEKQSSVEVEIKNFRDELDSHWKKKAVHIICDKYHVNVKTNLTGLSTENLIRKITNDFSSSGTPLTSADWELQESSYLDTKIRVLNDSLRGYNLQAPLASQKIYLQKQKEVQACYKRVSPLLSGLVKRYLSGEDDDTIGNDQKKFTAISNTAAPKYGELHQRSIHNIYQQPTESLGSMIWGIFKKDRS</sequence>
<evidence type="ECO:0000313" key="1">
    <source>
        <dbReference type="EMBL" id="GMF02785.1"/>
    </source>
</evidence>
<accession>A0ACB5U6N7</accession>
<evidence type="ECO:0000313" key="2">
    <source>
        <dbReference type="Proteomes" id="UP001165101"/>
    </source>
</evidence>
<keyword evidence="2" id="KW-1185">Reference proteome</keyword>
<name>A0ACB5U6N7_CANBO</name>
<organism evidence="1 2">
    <name type="scientific">Candida boidinii</name>
    <name type="common">Yeast</name>
    <dbReference type="NCBI Taxonomy" id="5477"/>
    <lineage>
        <taxon>Eukaryota</taxon>
        <taxon>Fungi</taxon>
        <taxon>Dikarya</taxon>
        <taxon>Ascomycota</taxon>
        <taxon>Saccharomycotina</taxon>
        <taxon>Pichiomycetes</taxon>
        <taxon>Pichiales</taxon>
        <taxon>Pichiaceae</taxon>
        <taxon>Ogataea</taxon>
        <taxon>Ogataea/Candida clade</taxon>
    </lineage>
</organism>
<reference evidence="1" key="1">
    <citation type="submission" date="2023-04" db="EMBL/GenBank/DDBJ databases">
        <title>Candida boidinii NBRC 1967.</title>
        <authorList>
            <person name="Ichikawa N."/>
            <person name="Sato H."/>
            <person name="Tonouchi N."/>
        </authorList>
    </citation>
    <scope>NUCLEOTIDE SEQUENCE</scope>
    <source>
        <strain evidence="1">NBRC 1967</strain>
    </source>
</reference>
<comment type="caution">
    <text evidence="1">The sequence shown here is derived from an EMBL/GenBank/DDBJ whole genome shotgun (WGS) entry which is preliminary data.</text>
</comment>
<dbReference type="EMBL" id="BSXV01005752">
    <property type="protein sequence ID" value="GMF02785.1"/>
    <property type="molecule type" value="Genomic_DNA"/>
</dbReference>
<gene>
    <name evidence="1" type="ORF">Cboi01_000617800</name>
</gene>
<dbReference type="Proteomes" id="UP001165101">
    <property type="component" value="Unassembled WGS sequence"/>
</dbReference>
<proteinExistence type="predicted"/>
<protein>
    <submittedName>
        <fullName evidence="1">Unnamed protein product</fullName>
    </submittedName>
</protein>